<keyword evidence="2" id="KW-1185">Reference proteome</keyword>
<dbReference type="Proteomes" id="UP000798662">
    <property type="component" value="Chromosome 2"/>
</dbReference>
<proteinExistence type="predicted"/>
<sequence length="643" mass="69690">MDMCALAPPPAPRPPPLAFLAGASRSGVIPFPSPPSGLSAGRFHALPSLQCRLHPSTPGGASPDPDAVRDPFGRSGTGWTLRANATAEAVTVPYAAGTCASPLNDDFQLAYMAAPERASRIWPLRVDFGGGIDAVNSGDATFVWEGHAFSFHMSALAQGEPVSEGHLGSVYFRPHPCTAARRRSGLVCEEEISRMLSLRRNLWRGEVERHRGLYDVFSVGRASLGIVLDKRGLAVAAQDWVADESEKGRYDIVVYTGGDGRPRPVLAGDAALLSLGRGIMADPSWLGGSLPGGPKANVTLKSWHKGDSAQEWTWSLRQGTGTFNSYHWLQELASVMCAPPFTSFVVDGSFCDGVKKRMPPPQVPLRAGERPVANSLSFAAGEHPGYSEMAVQWTIGHRDAGKPAPSCPTFQDFTYQDVALKRPLWLLGRGDRELHVNGPAGRAEMELAQNLSSCAYNGSVPSGEMMVFDGRALTAQLSQRYRRDIFQVDPPDDPISNTELLLALVVVVPEAIGVMLILLKRHNPQHRRSRWYWREASALLLVVAAGAVALLGVGYLDRKEQAGHAWRAAAVRHSRRIPANATEEAEGSENVDYRGRMTTDNERLIIIARTGYRPHVTHKLLRISIAAYVALTAAVLGRCGDLR</sequence>
<comment type="caution">
    <text evidence="1">The sequence shown here is derived from an EMBL/GenBank/DDBJ whole genome shotgun (WGS) entry which is preliminary data.</text>
</comment>
<accession>A0ACC3C982</accession>
<dbReference type="EMBL" id="CM020619">
    <property type="protein sequence ID" value="KAK1866851.1"/>
    <property type="molecule type" value="Genomic_DNA"/>
</dbReference>
<name>A0ACC3C982_PYRYE</name>
<organism evidence="1 2">
    <name type="scientific">Pyropia yezoensis</name>
    <name type="common">Susabi-nori</name>
    <name type="synonym">Porphyra yezoensis</name>
    <dbReference type="NCBI Taxonomy" id="2788"/>
    <lineage>
        <taxon>Eukaryota</taxon>
        <taxon>Rhodophyta</taxon>
        <taxon>Bangiophyceae</taxon>
        <taxon>Bangiales</taxon>
        <taxon>Bangiaceae</taxon>
        <taxon>Pyropia</taxon>
    </lineage>
</organism>
<reference evidence="1" key="1">
    <citation type="submission" date="2019-11" db="EMBL/GenBank/DDBJ databases">
        <title>Nori genome reveals adaptations in red seaweeds to the harsh intertidal environment.</title>
        <authorList>
            <person name="Wang D."/>
            <person name="Mao Y."/>
        </authorList>
    </citation>
    <scope>NUCLEOTIDE SEQUENCE</scope>
    <source>
        <tissue evidence="1">Gametophyte</tissue>
    </source>
</reference>
<gene>
    <name evidence="1" type="ORF">I4F81_009363</name>
</gene>
<evidence type="ECO:0000313" key="2">
    <source>
        <dbReference type="Proteomes" id="UP000798662"/>
    </source>
</evidence>
<protein>
    <submittedName>
        <fullName evidence="1">Uncharacterized protein</fullName>
    </submittedName>
</protein>
<evidence type="ECO:0000313" key="1">
    <source>
        <dbReference type="EMBL" id="KAK1866851.1"/>
    </source>
</evidence>